<evidence type="ECO:0000256" key="1">
    <source>
        <dbReference type="ARBA" id="ARBA00003174"/>
    </source>
</evidence>
<name>A0AAN7Z6X0_9PEZI</name>
<keyword evidence="4" id="KW-0479">Metal-binding</keyword>
<dbReference type="AlphaFoldDB" id="A0AAN7Z6X0"/>
<evidence type="ECO:0000313" key="12">
    <source>
        <dbReference type="EMBL" id="KAK5630892.1"/>
    </source>
</evidence>
<protein>
    <recommendedName>
        <fullName evidence="11">Peptidase M43 pregnancy-associated plasma-A domain-containing protein</fullName>
    </recommendedName>
</protein>
<keyword evidence="3" id="KW-0645">Protease</keyword>
<dbReference type="InterPro" id="IPR024079">
    <property type="entry name" value="MetalloPept_cat_dom_sf"/>
</dbReference>
<accession>A0AAN7Z6X0</accession>
<dbReference type="CDD" id="cd04275">
    <property type="entry name" value="ZnMc_pappalysin_like"/>
    <property type="match status" value="1"/>
</dbReference>
<comment type="caution">
    <text evidence="12">The sequence shown here is derived from an EMBL/GenBank/DDBJ whole genome shotgun (WGS) entry which is preliminary data.</text>
</comment>
<dbReference type="GO" id="GO:0008237">
    <property type="term" value="F:metallopeptidase activity"/>
    <property type="evidence" value="ECO:0007669"/>
    <property type="project" value="UniProtKB-KW"/>
</dbReference>
<proteinExistence type="inferred from homology"/>
<keyword evidence="9" id="KW-1015">Disulfide bond</keyword>
<evidence type="ECO:0000256" key="4">
    <source>
        <dbReference type="ARBA" id="ARBA00022723"/>
    </source>
</evidence>
<comment type="function">
    <text evidence="1">Secreted metalloproteinase that allows assimilation of proteinaceous substrates.</text>
</comment>
<evidence type="ECO:0000256" key="6">
    <source>
        <dbReference type="ARBA" id="ARBA00022801"/>
    </source>
</evidence>
<dbReference type="PANTHER" id="PTHR47466:SF1">
    <property type="entry name" value="METALLOPROTEASE MEP1 (AFU_ORTHOLOGUE AFUA_1G07730)-RELATED"/>
    <property type="match status" value="1"/>
</dbReference>
<keyword evidence="8" id="KW-0482">Metalloprotease</keyword>
<organism evidence="12 13">
    <name type="scientific">Xylaria bambusicola</name>
    <dbReference type="NCBI Taxonomy" id="326684"/>
    <lineage>
        <taxon>Eukaryota</taxon>
        <taxon>Fungi</taxon>
        <taxon>Dikarya</taxon>
        <taxon>Ascomycota</taxon>
        <taxon>Pezizomycotina</taxon>
        <taxon>Sordariomycetes</taxon>
        <taxon>Xylariomycetidae</taxon>
        <taxon>Xylariales</taxon>
        <taxon>Xylariaceae</taxon>
        <taxon>Xylaria</taxon>
    </lineage>
</organism>
<evidence type="ECO:0000256" key="9">
    <source>
        <dbReference type="ARBA" id="ARBA00023157"/>
    </source>
</evidence>
<keyword evidence="5" id="KW-0732">Signal</keyword>
<evidence type="ECO:0000259" key="11">
    <source>
        <dbReference type="Pfam" id="PF05572"/>
    </source>
</evidence>
<evidence type="ECO:0000256" key="10">
    <source>
        <dbReference type="SAM" id="MobiDB-lite"/>
    </source>
</evidence>
<dbReference type="GO" id="GO:0006508">
    <property type="term" value="P:proteolysis"/>
    <property type="evidence" value="ECO:0007669"/>
    <property type="project" value="UniProtKB-KW"/>
</dbReference>
<evidence type="ECO:0000313" key="13">
    <source>
        <dbReference type="Proteomes" id="UP001305414"/>
    </source>
</evidence>
<dbReference type="SUPFAM" id="SSF55486">
    <property type="entry name" value="Metalloproteases ('zincins'), catalytic domain"/>
    <property type="match status" value="1"/>
</dbReference>
<dbReference type="Proteomes" id="UP001305414">
    <property type="component" value="Unassembled WGS sequence"/>
</dbReference>
<dbReference type="Pfam" id="PF05572">
    <property type="entry name" value="Peptidase_M43"/>
    <property type="match status" value="1"/>
</dbReference>
<feature type="region of interest" description="Disordered" evidence="10">
    <location>
        <begin position="282"/>
        <end position="301"/>
    </location>
</feature>
<dbReference type="InterPro" id="IPR008754">
    <property type="entry name" value="Peptidase_M43"/>
</dbReference>
<dbReference type="Gene3D" id="3.40.390.10">
    <property type="entry name" value="Collagenase (Catalytic Domain)"/>
    <property type="match status" value="1"/>
</dbReference>
<evidence type="ECO:0000256" key="3">
    <source>
        <dbReference type="ARBA" id="ARBA00022670"/>
    </source>
</evidence>
<evidence type="ECO:0000256" key="5">
    <source>
        <dbReference type="ARBA" id="ARBA00022729"/>
    </source>
</evidence>
<keyword evidence="13" id="KW-1185">Reference proteome</keyword>
<keyword evidence="6" id="KW-0378">Hydrolase</keyword>
<dbReference type="GO" id="GO:0046872">
    <property type="term" value="F:metal ion binding"/>
    <property type="evidence" value="ECO:0007669"/>
    <property type="project" value="UniProtKB-KW"/>
</dbReference>
<reference evidence="12 13" key="1">
    <citation type="submission" date="2023-10" db="EMBL/GenBank/DDBJ databases">
        <title>Draft genome sequence of Xylaria bambusicola isolate GMP-LS, the root and basal stem rot pathogen of sugarcane in Indonesia.</title>
        <authorList>
            <person name="Selvaraj P."/>
            <person name="Muralishankar V."/>
            <person name="Muruganantham S."/>
            <person name="Sp S."/>
            <person name="Haryani S."/>
            <person name="Lau K.J.X."/>
            <person name="Naqvi N.I."/>
        </authorList>
    </citation>
    <scope>NUCLEOTIDE SEQUENCE [LARGE SCALE GENOMIC DNA]</scope>
    <source>
        <strain evidence="12">GMP-LS</strain>
    </source>
</reference>
<feature type="domain" description="Peptidase M43 pregnancy-associated plasma-A" evidence="11">
    <location>
        <begin position="255"/>
        <end position="338"/>
    </location>
</feature>
<keyword evidence="7" id="KW-0862">Zinc</keyword>
<sequence>MGPSRVLGASSKAFSELEAQEDTRVYAAVFWYKDASRSSPQLVASFCATIPFTSSSPLNPRQTNTMQFKALIASAFLATASASWSFNTTRLCGTPEPTEQQMRESLAMLEIERIALARGEVQRRADITVNTYFHVVASSNSLSGGYLTQAMLNDQLAVMNDAYGPHGIGFNLVGSDWTVNANWAADGNEQAMKKALRKGTYSDLNIYFLGNLGGGLLGYCYFPTSSHSTGSTNFILDGCTILGQSVPGGNAAPYNLGGTATHEIGHWMNLYHTFQGGCAAPGDSVDDTPPEASPASGCPTGRDTCSGGGVDPIHNYMDYTDDACYTEFTSGQQARMYSAWSAYRS</sequence>
<evidence type="ECO:0000256" key="2">
    <source>
        <dbReference type="ARBA" id="ARBA00008721"/>
    </source>
</evidence>
<gene>
    <name evidence="12" type="ORF">RRF57_006607</name>
</gene>
<evidence type="ECO:0000256" key="7">
    <source>
        <dbReference type="ARBA" id="ARBA00022833"/>
    </source>
</evidence>
<dbReference type="EMBL" id="JAWHQM010000017">
    <property type="protein sequence ID" value="KAK5630892.1"/>
    <property type="molecule type" value="Genomic_DNA"/>
</dbReference>
<evidence type="ECO:0000256" key="8">
    <source>
        <dbReference type="ARBA" id="ARBA00023049"/>
    </source>
</evidence>
<comment type="similarity">
    <text evidence="2">Belongs to the peptidase M43B family.</text>
</comment>
<dbReference type="PANTHER" id="PTHR47466">
    <property type="match status" value="1"/>
</dbReference>